<dbReference type="PROSITE" id="PS51157">
    <property type="entry name" value="ZF_UBR"/>
    <property type="match status" value="1"/>
</dbReference>
<keyword evidence="2" id="KW-0863">Zinc-finger</keyword>
<dbReference type="SMART" id="SM00249">
    <property type="entry name" value="PHD"/>
    <property type="match status" value="1"/>
</dbReference>
<dbReference type="Pfam" id="PF02207">
    <property type="entry name" value="zf-UBR"/>
    <property type="match status" value="1"/>
</dbReference>
<dbReference type="PANTHER" id="PTHR13513">
    <property type="entry name" value="E3 UBIQUITIN-PROTEIN LIGASE UBR7"/>
    <property type="match status" value="1"/>
</dbReference>
<evidence type="ECO:0000256" key="2">
    <source>
        <dbReference type="ARBA" id="ARBA00022771"/>
    </source>
</evidence>
<evidence type="ECO:0000256" key="3">
    <source>
        <dbReference type="ARBA" id="ARBA00022833"/>
    </source>
</evidence>
<dbReference type="GO" id="GO:0005737">
    <property type="term" value="C:cytoplasm"/>
    <property type="evidence" value="ECO:0007669"/>
    <property type="project" value="TreeGrafter"/>
</dbReference>
<feature type="domain" description="UBR-type" evidence="6">
    <location>
        <begin position="31"/>
        <end position="98"/>
    </location>
</feature>
<dbReference type="GO" id="GO:0061630">
    <property type="term" value="F:ubiquitin protein ligase activity"/>
    <property type="evidence" value="ECO:0007669"/>
    <property type="project" value="InterPro"/>
</dbReference>
<dbReference type="InterPro" id="IPR011011">
    <property type="entry name" value="Znf_FYVE_PHD"/>
</dbReference>
<dbReference type="Proteomes" id="UP000305067">
    <property type="component" value="Unassembled WGS sequence"/>
</dbReference>
<dbReference type="PANTHER" id="PTHR13513:SF9">
    <property type="entry name" value="E3 UBIQUITIN-PROTEIN LIGASE UBR7-RELATED"/>
    <property type="match status" value="1"/>
</dbReference>
<sequence length="453" mass="49425">MAADVQALSDIIDHQNSLVQDAADALPQDFSRCTYSLGHIRQAIYLCQTCPEQRGSICSACSIACHTDHEQLELFPKRHFRCDCPTSSTAHACTLHRDTVEPENAENQYNQNFKGTFCRCGREYDANTEVETMIQCLACEDWLHESCLNLRQPPSEVQVPEESENTTVNAVPVVEDADDSRSNASSSGVPPPLISADDYESLVCRSCVLSIPILRRWAGTPGVLMVTRQSVGDTWQAIGGVSPSEEHDVDVDVGVAAVPMPGSDTATGTKRRRSASPTARQDLVEDASSTSKRPRTDEPPSNSSECIAPPLNGRAQALLDSAALAESKSELNTETNHSSLGAGDIFLTDGFRDRWCRCSDCTAQLSQHPFLLEEEETYVLPEDPDSGKSLEELGMRALSQLPRDRAIEGIHAFNSMRDGLITFLKPFAEEGKVVGDGDIEGFFQTLKEGRGGK</sequence>
<dbReference type="InterPro" id="IPR013083">
    <property type="entry name" value="Znf_RING/FYVE/PHD"/>
</dbReference>
<name>A0A5C3QEC1_9AGAR</name>
<dbReference type="InterPro" id="IPR003126">
    <property type="entry name" value="Znf_UBR"/>
</dbReference>
<feature type="zinc finger region" description="UBR-type" evidence="4">
    <location>
        <begin position="31"/>
        <end position="98"/>
    </location>
</feature>
<dbReference type="GO" id="GO:0008270">
    <property type="term" value="F:zinc ion binding"/>
    <property type="evidence" value="ECO:0007669"/>
    <property type="project" value="UniProtKB-KW"/>
</dbReference>
<evidence type="ECO:0000256" key="1">
    <source>
        <dbReference type="ARBA" id="ARBA00022723"/>
    </source>
</evidence>
<gene>
    <name evidence="7" type="ORF">BDV98DRAFT_569761</name>
</gene>
<accession>A0A5C3QEC1</accession>
<keyword evidence="1" id="KW-0479">Metal-binding</keyword>
<dbReference type="STRING" id="1884261.A0A5C3QEC1"/>
<reference evidence="7 8" key="1">
    <citation type="journal article" date="2019" name="Nat. Ecol. Evol.">
        <title>Megaphylogeny resolves global patterns of mushroom evolution.</title>
        <authorList>
            <person name="Varga T."/>
            <person name="Krizsan K."/>
            <person name="Foldi C."/>
            <person name="Dima B."/>
            <person name="Sanchez-Garcia M."/>
            <person name="Sanchez-Ramirez S."/>
            <person name="Szollosi G.J."/>
            <person name="Szarkandi J.G."/>
            <person name="Papp V."/>
            <person name="Albert L."/>
            <person name="Andreopoulos W."/>
            <person name="Angelini C."/>
            <person name="Antonin V."/>
            <person name="Barry K.W."/>
            <person name="Bougher N.L."/>
            <person name="Buchanan P."/>
            <person name="Buyck B."/>
            <person name="Bense V."/>
            <person name="Catcheside P."/>
            <person name="Chovatia M."/>
            <person name="Cooper J."/>
            <person name="Damon W."/>
            <person name="Desjardin D."/>
            <person name="Finy P."/>
            <person name="Geml J."/>
            <person name="Haridas S."/>
            <person name="Hughes K."/>
            <person name="Justo A."/>
            <person name="Karasinski D."/>
            <person name="Kautmanova I."/>
            <person name="Kiss B."/>
            <person name="Kocsube S."/>
            <person name="Kotiranta H."/>
            <person name="LaButti K.M."/>
            <person name="Lechner B.E."/>
            <person name="Liimatainen K."/>
            <person name="Lipzen A."/>
            <person name="Lukacs Z."/>
            <person name="Mihaltcheva S."/>
            <person name="Morgado L.N."/>
            <person name="Niskanen T."/>
            <person name="Noordeloos M.E."/>
            <person name="Ohm R.A."/>
            <person name="Ortiz-Santana B."/>
            <person name="Ovrebo C."/>
            <person name="Racz N."/>
            <person name="Riley R."/>
            <person name="Savchenko A."/>
            <person name="Shiryaev A."/>
            <person name="Soop K."/>
            <person name="Spirin V."/>
            <person name="Szebenyi C."/>
            <person name="Tomsovsky M."/>
            <person name="Tulloss R.E."/>
            <person name="Uehling J."/>
            <person name="Grigoriev I.V."/>
            <person name="Vagvolgyi C."/>
            <person name="Papp T."/>
            <person name="Martin F.M."/>
            <person name="Miettinen O."/>
            <person name="Hibbett D.S."/>
            <person name="Nagy L.G."/>
        </authorList>
    </citation>
    <scope>NUCLEOTIDE SEQUENCE [LARGE SCALE GENOMIC DNA]</scope>
    <source>
        <strain evidence="7 8">CBS 309.79</strain>
    </source>
</reference>
<protein>
    <recommendedName>
        <fullName evidence="6">UBR-type domain-containing protein</fullName>
    </recommendedName>
</protein>
<dbReference type="SUPFAM" id="SSF57903">
    <property type="entry name" value="FYVE/PHD zinc finger"/>
    <property type="match status" value="1"/>
</dbReference>
<keyword evidence="8" id="KW-1185">Reference proteome</keyword>
<proteinExistence type="predicted"/>
<dbReference type="InterPro" id="IPR001965">
    <property type="entry name" value="Znf_PHD"/>
</dbReference>
<organism evidence="7 8">
    <name type="scientific">Pterulicium gracile</name>
    <dbReference type="NCBI Taxonomy" id="1884261"/>
    <lineage>
        <taxon>Eukaryota</taxon>
        <taxon>Fungi</taxon>
        <taxon>Dikarya</taxon>
        <taxon>Basidiomycota</taxon>
        <taxon>Agaricomycotina</taxon>
        <taxon>Agaricomycetes</taxon>
        <taxon>Agaricomycetidae</taxon>
        <taxon>Agaricales</taxon>
        <taxon>Pleurotineae</taxon>
        <taxon>Pterulaceae</taxon>
        <taxon>Pterulicium</taxon>
    </lineage>
</organism>
<feature type="region of interest" description="Disordered" evidence="5">
    <location>
        <begin position="257"/>
        <end position="309"/>
    </location>
</feature>
<evidence type="ECO:0000259" key="6">
    <source>
        <dbReference type="PROSITE" id="PS51157"/>
    </source>
</evidence>
<keyword evidence="3" id="KW-0862">Zinc</keyword>
<evidence type="ECO:0000313" key="8">
    <source>
        <dbReference type="Proteomes" id="UP000305067"/>
    </source>
</evidence>
<dbReference type="EMBL" id="ML178829">
    <property type="protein sequence ID" value="TFL00413.1"/>
    <property type="molecule type" value="Genomic_DNA"/>
</dbReference>
<dbReference type="SMART" id="SM00396">
    <property type="entry name" value="ZnF_UBR1"/>
    <property type="match status" value="1"/>
</dbReference>
<evidence type="ECO:0000256" key="4">
    <source>
        <dbReference type="PROSITE-ProRule" id="PRU00508"/>
    </source>
</evidence>
<dbReference type="InterPro" id="IPR047506">
    <property type="entry name" value="UBR7-like_UBR-box"/>
</dbReference>
<evidence type="ECO:0000313" key="7">
    <source>
        <dbReference type="EMBL" id="TFL00413.1"/>
    </source>
</evidence>
<dbReference type="InterPro" id="IPR040204">
    <property type="entry name" value="UBR7"/>
</dbReference>
<dbReference type="Gene3D" id="3.30.40.10">
    <property type="entry name" value="Zinc/RING finger domain, C3HC4 (zinc finger)"/>
    <property type="match status" value="1"/>
</dbReference>
<dbReference type="OrthoDB" id="5795902at2759"/>
<evidence type="ECO:0000256" key="5">
    <source>
        <dbReference type="SAM" id="MobiDB-lite"/>
    </source>
</evidence>
<dbReference type="AlphaFoldDB" id="A0A5C3QEC1"/>
<dbReference type="CDD" id="cd19677">
    <property type="entry name" value="UBR-box_UBR7"/>
    <property type="match status" value="1"/>
</dbReference>